<comment type="caution">
    <text evidence="1">The sequence shown here is derived from an EMBL/GenBank/DDBJ whole genome shotgun (WGS) entry which is preliminary data.</text>
</comment>
<evidence type="ECO:0000313" key="2">
    <source>
        <dbReference type="Proteomes" id="UP000216947"/>
    </source>
</evidence>
<proteinExistence type="predicted"/>
<reference evidence="2" key="1">
    <citation type="submission" date="2017-05" db="EMBL/GenBank/DDBJ databases">
        <title>Complete and WGS of Bordetella genogroups.</title>
        <authorList>
            <person name="Spilker T."/>
            <person name="Lipuma J."/>
        </authorList>
    </citation>
    <scope>NUCLEOTIDE SEQUENCE [LARGE SCALE GENOMIC DNA]</scope>
    <source>
        <strain evidence="2">AU18089</strain>
    </source>
</reference>
<evidence type="ECO:0008006" key="3">
    <source>
        <dbReference type="Google" id="ProtNLM"/>
    </source>
</evidence>
<dbReference type="InterPro" id="IPR015424">
    <property type="entry name" value="PyrdxlP-dep_Trfase"/>
</dbReference>
<accession>A0A261R023</accession>
<dbReference type="Proteomes" id="UP000216947">
    <property type="component" value="Unassembled WGS sequence"/>
</dbReference>
<keyword evidence="2" id="KW-1185">Reference proteome</keyword>
<name>A0A261R023_9BORD</name>
<evidence type="ECO:0000313" key="1">
    <source>
        <dbReference type="EMBL" id="OZI18097.1"/>
    </source>
</evidence>
<organism evidence="1 2">
    <name type="scientific">Bordetella genomosp. 7</name>
    <dbReference type="NCBI Taxonomy" id="1416805"/>
    <lineage>
        <taxon>Bacteria</taxon>
        <taxon>Pseudomonadati</taxon>
        <taxon>Pseudomonadota</taxon>
        <taxon>Betaproteobacteria</taxon>
        <taxon>Burkholderiales</taxon>
        <taxon>Alcaligenaceae</taxon>
        <taxon>Bordetella</taxon>
    </lineage>
</organism>
<dbReference type="InterPro" id="IPR015421">
    <property type="entry name" value="PyrdxlP-dep_Trfase_major"/>
</dbReference>
<dbReference type="SUPFAM" id="SSF53383">
    <property type="entry name" value="PLP-dependent transferases"/>
    <property type="match status" value="1"/>
</dbReference>
<gene>
    <name evidence="1" type="ORF">CAL19_13615</name>
</gene>
<sequence length="380" mass="39752">MAHERHAALGDGSLFNLTGLIRGFRFRPDDSPKLRSYIDFAAIDTNQIVPTALEFMGGSTPMHDALLCNRVSSAALATMLALIKPGQMVHSVVAADRCHPSIKNSVAAAGGQFVEYIGAQAFAQGLQHGGARPAMVVITTISPSKHHMPEPDVRAAIASARAAGAIVVLDDAHMAARISLYGETPPLAMGADVAFWSLDKHLTGPRSGMLAGRRDLVAQVRTIAFMFGLEAQLGSIVAGLNAMTDFNAAPIREAGLFAEEVMKAIQPIVKGKAYRAGAGVAVSGEDLLELALQESGAARCELVPIEATAAAAMVLLQSAGAITIPASGMPGSACVYRLMMYPDGLRMGLEAITEGTRQAISTVAKLITDIDAARELILGE</sequence>
<protein>
    <recommendedName>
        <fullName evidence="3">Aminotransferase class I/classII domain-containing protein</fullName>
    </recommendedName>
</protein>
<dbReference type="Gene3D" id="3.40.640.10">
    <property type="entry name" value="Type I PLP-dependent aspartate aminotransferase-like (Major domain)"/>
    <property type="match status" value="1"/>
</dbReference>
<dbReference type="AlphaFoldDB" id="A0A261R023"/>
<dbReference type="Gene3D" id="3.90.1150.70">
    <property type="match status" value="1"/>
</dbReference>
<dbReference type="EMBL" id="NEVK01000006">
    <property type="protein sequence ID" value="OZI18097.1"/>
    <property type="molecule type" value="Genomic_DNA"/>
</dbReference>